<evidence type="ECO:0000313" key="8">
    <source>
        <dbReference type="Proteomes" id="UP000631114"/>
    </source>
</evidence>
<dbReference type="PANTHER" id="PTHR32166">
    <property type="entry name" value="OSJNBA0013A04.12 PROTEIN"/>
    <property type="match status" value="1"/>
</dbReference>
<keyword evidence="2 4" id="KW-0863">Zinc-finger</keyword>
<evidence type="ECO:0000259" key="6">
    <source>
        <dbReference type="PROSITE" id="PS50808"/>
    </source>
</evidence>
<dbReference type="Pfam" id="PF04937">
    <property type="entry name" value="DUF659"/>
    <property type="match status" value="1"/>
</dbReference>
<evidence type="ECO:0000313" key="7">
    <source>
        <dbReference type="EMBL" id="KAF9599634.1"/>
    </source>
</evidence>
<dbReference type="PROSITE" id="PS50808">
    <property type="entry name" value="ZF_BED"/>
    <property type="match status" value="1"/>
</dbReference>
<proteinExistence type="predicted"/>
<name>A0A835LQA2_9MAGN</name>
<dbReference type="Proteomes" id="UP000631114">
    <property type="component" value="Unassembled WGS sequence"/>
</dbReference>
<gene>
    <name evidence="7" type="ORF">IFM89_001376</name>
</gene>
<evidence type="ECO:0000256" key="3">
    <source>
        <dbReference type="ARBA" id="ARBA00022833"/>
    </source>
</evidence>
<dbReference type="InterPro" id="IPR007021">
    <property type="entry name" value="DUF659"/>
</dbReference>
<dbReference type="InterPro" id="IPR003656">
    <property type="entry name" value="Znf_BED"/>
</dbReference>
<keyword evidence="8" id="KW-1185">Reference proteome</keyword>
<evidence type="ECO:0000256" key="4">
    <source>
        <dbReference type="PROSITE-ProRule" id="PRU00027"/>
    </source>
</evidence>
<evidence type="ECO:0000256" key="1">
    <source>
        <dbReference type="ARBA" id="ARBA00022723"/>
    </source>
</evidence>
<comment type="caution">
    <text evidence="7">The sequence shown here is derived from an EMBL/GenBank/DDBJ whole genome shotgun (WGS) entry which is preliminary data.</text>
</comment>
<dbReference type="OrthoDB" id="645489at2759"/>
<feature type="domain" description="BED-type" evidence="6">
    <location>
        <begin position="10"/>
        <end position="68"/>
    </location>
</feature>
<dbReference type="GO" id="GO:0008270">
    <property type="term" value="F:zinc ion binding"/>
    <property type="evidence" value="ECO:0007669"/>
    <property type="project" value="UniProtKB-KW"/>
</dbReference>
<feature type="compositionally biased region" description="Basic residues" evidence="5">
    <location>
        <begin position="130"/>
        <end position="139"/>
    </location>
</feature>
<feature type="region of interest" description="Disordered" evidence="5">
    <location>
        <begin position="130"/>
        <end position="156"/>
    </location>
</feature>
<dbReference type="GO" id="GO:0003677">
    <property type="term" value="F:DNA binding"/>
    <property type="evidence" value="ECO:0007669"/>
    <property type="project" value="InterPro"/>
</dbReference>
<accession>A0A835LQA2</accession>
<dbReference type="PANTHER" id="PTHR32166:SF88">
    <property type="entry name" value="HAT TRANSPOSON SUPERFAMILY"/>
    <property type="match status" value="1"/>
</dbReference>
<dbReference type="EMBL" id="JADFTS010000006">
    <property type="protein sequence ID" value="KAF9599634.1"/>
    <property type="molecule type" value="Genomic_DNA"/>
</dbReference>
<evidence type="ECO:0000256" key="2">
    <source>
        <dbReference type="ARBA" id="ARBA00022771"/>
    </source>
</evidence>
<dbReference type="AlphaFoldDB" id="A0A835LQA2"/>
<keyword evidence="3" id="KW-0862">Zinc</keyword>
<sequence>MAKQLAVTPIKKDPAWQHCEVFKNGDKTQLKCIYCLKISSGGGIHRFKEHLACRKGNGTCCTNVPNDVRDEMLQVLECGSVKKKKRVITNEPYNSTNEIDINMESHFDEPEDMLEPSSGVVMKVTEGKRGKGLGTRKKGRVESLPPIATPDALPRPATDVLPISSRRDKEQVHMAIARFLYDVGISLDAVNSPYFQPMINAIASNGTGLKATSYHDLRGWVLKNSVDEINGLVDRFKGAWGRIGCSVLADEYTTDSGRMLLNIFVYCSEGIMFLRSLDVSGTVYSSDILYELLKGVVEEVGVSNVLQVITNGDEHYVDAGKRNLRKDRDSGQMDPISIDSIDLTEDWVTEKMGYFGSGDSDWMALHQPVANSTLLEPPSEEPEKLVAGFYHQDRPKCRLR</sequence>
<keyword evidence="1" id="KW-0479">Metal-binding</keyword>
<reference evidence="7 8" key="1">
    <citation type="submission" date="2020-10" db="EMBL/GenBank/DDBJ databases">
        <title>The Coptis chinensis genome and diversification of protoberbering-type alkaloids.</title>
        <authorList>
            <person name="Wang B."/>
            <person name="Shu S."/>
            <person name="Song C."/>
            <person name="Liu Y."/>
        </authorList>
    </citation>
    <scope>NUCLEOTIDE SEQUENCE [LARGE SCALE GENOMIC DNA]</scope>
    <source>
        <strain evidence="7">HL-2020</strain>
        <tissue evidence="7">Leaf</tissue>
    </source>
</reference>
<organism evidence="7 8">
    <name type="scientific">Coptis chinensis</name>
    <dbReference type="NCBI Taxonomy" id="261450"/>
    <lineage>
        <taxon>Eukaryota</taxon>
        <taxon>Viridiplantae</taxon>
        <taxon>Streptophyta</taxon>
        <taxon>Embryophyta</taxon>
        <taxon>Tracheophyta</taxon>
        <taxon>Spermatophyta</taxon>
        <taxon>Magnoliopsida</taxon>
        <taxon>Ranunculales</taxon>
        <taxon>Ranunculaceae</taxon>
        <taxon>Coptidoideae</taxon>
        <taxon>Coptis</taxon>
    </lineage>
</organism>
<evidence type="ECO:0000256" key="5">
    <source>
        <dbReference type="SAM" id="MobiDB-lite"/>
    </source>
</evidence>
<protein>
    <recommendedName>
        <fullName evidence="6">BED-type domain-containing protein</fullName>
    </recommendedName>
</protein>